<accession>A0A0F3PV17</accession>
<feature type="compositionally biased region" description="Polar residues" evidence="1">
    <location>
        <begin position="706"/>
        <end position="720"/>
    </location>
</feature>
<proteinExistence type="predicted"/>
<gene>
    <name evidence="2" type="ORF">APHWI1_1494</name>
</gene>
<dbReference type="AlphaFoldDB" id="A0A0F3PV17"/>
<feature type="region of interest" description="Disordered" evidence="1">
    <location>
        <begin position="796"/>
        <end position="875"/>
    </location>
</feature>
<dbReference type="PATRIC" id="fig|1359155.3.peg.1517"/>
<dbReference type="NCBIfam" id="NF047348">
    <property type="entry name" value="HGE-14_Nterm"/>
    <property type="match status" value="1"/>
</dbReference>
<dbReference type="Proteomes" id="UP000033622">
    <property type="component" value="Unassembled WGS sequence"/>
</dbReference>
<feature type="region of interest" description="Disordered" evidence="1">
    <location>
        <begin position="463"/>
        <end position="778"/>
    </location>
</feature>
<protein>
    <submittedName>
        <fullName evidence="2">Putative hGE-14 protein</fullName>
    </submittedName>
</protein>
<feature type="compositionally biased region" description="Polar residues" evidence="1">
    <location>
        <begin position="747"/>
        <end position="763"/>
    </location>
</feature>
<feature type="compositionally biased region" description="Polar residues" evidence="1">
    <location>
        <begin position="542"/>
        <end position="556"/>
    </location>
</feature>
<name>A0A0F3PV17_ANAPH</name>
<evidence type="ECO:0000256" key="1">
    <source>
        <dbReference type="SAM" id="MobiDB-lite"/>
    </source>
</evidence>
<comment type="caution">
    <text evidence="2">The sequence shown here is derived from an EMBL/GenBank/DDBJ whole genome shotgun (WGS) entry which is preliminary data.</text>
</comment>
<feature type="compositionally biased region" description="Low complexity" evidence="1">
    <location>
        <begin position="511"/>
        <end position="527"/>
    </location>
</feature>
<feature type="compositionally biased region" description="Polar residues" evidence="1">
    <location>
        <begin position="501"/>
        <end position="510"/>
    </location>
</feature>
<feature type="compositionally biased region" description="Polar residues" evidence="1">
    <location>
        <begin position="583"/>
        <end position="597"/>
    </location>
</feature>
<organism evidence="2 3">
    <name type="scientific">Anaplasma phagocytophilum str. ApWI1</name>
    <dbReference type="NCBI Taxonomy" id="1359155"/>
    <lineage>
        <taxon>Bacteria</taxon>
        <taxon>Pseudomonadati</taxon>
        <taxon>Pseudomonadota</taxon>
        <taxon>Alphaproteobacteria</taxon>
        <taxon>Rickettsiales</taxon>
        <taxon>Anaplasmataceae</taxon>
        <taxon>Anaplasma</taxon>
        <taxon>phagocytophilum group</taxon>
    </lineage>
</organism>
<evidence type="ECO:0000313" key="3">
    <source>
        <dbReference type="Proteomes" id="UP000033622"/>
    </source>
</evidence>
<reference evidence="2 3" key="1">
    <citation type="submission" date="2015-01" db="EMBL/GenBank/DDBJ databases">
        <title>Genome Sequencing of Rickettsiales.</title>
        <authorList>
            <person name="Daugherty S.C."/>
            <person name="Su Q."/>
            <person name="Abolude K."/>
            <person name="Beier-Sexton M."/>
            <person name="Carlyon J.A."/>
            <person name="Carter R."/>
            <person name="Day N.P."/>
            <person name="Dumler S.J."/>
            <person name="Dyachenko V."/>
            <person name="Godinez A."/>
            <person name="Kurtti T.J."/>
            <person name="Lichay M."/>
            <person name="Mullins K.E."/>
            <person name="Ott S."/>
            <person name="Pappas-Brown V."/>
            <person name="Paris D.H."/>
            <person name="Patel P."/>
            <person name="Richards A.L."/>
            <person name="Sadzewicz L."/>
            <person name="Sears K."/>
            <person name="Seidman D."/>
            <person name="Sengamalay N."/>
            <person name="Stenos J."/>
            <person name="Tallon L.J."/>
            <person name="Vincent G."/>
            <person name="Fraser C.M."/>
            <person name="Munderloh U."/>
            <person name="Dunning-Hotopp J.C."/>
        </authorList>
    </citation>
    <scope>NUCLEOTIDE SEQUENCE [LARGE SCALE GENOMIC DNA]</scope>
    <source>
        <strain evidence="2 3">ApWI1</strain>
    </source>
</reference>
<dbReference type="EMBL" id="LAOF01000001">
    <property type="protein sequence ID" value="KJV84200.1"/>
    <property type="molecule type" value="Genomic_DNA"/>
</dbReference>
<evidence type="ECO:0000313" key="2">
    <source>
        <dbReference type="EMBL" id="KJV84200.1"/>
    </source>
</evidence>
<feature type="compositionally biased region" description="Polar residues" evidence="1">
    <location>
        <begin position="624"/>
        <end position="638"/>
    </location>
</feature>
<feature type="compositionally biased region" description="Polar residues" evidence="1">
    <location>
        <begin position="665"/>
        <end position="679"/>
    </location>
</feature>
<sequence length="875" mass="93709">MHMPRIFTTPVMSGYAYSGCSSAEYKETVCNSIMTNSRPYAACLQAIRQCMLELRDTFVKLRGVDVVFAAADKIDSINSCITAAEGASSAEPGVLYSLINRLYDALQDCITAQCNKEVPLFMDQDFIKRKAHLQIGKACAIIVNVIAIVNCCARTIATRFTGAVSSERRDGSASHTVTALSAYCYVKFSALSRCLNSSLDSEETENIKAILRVVRHNIELCSKVAELVEPNTPRFFRHRTEACLDSVIDAIETSAAACEAMVRNNESARLRLGLSRRAMANFLYYLEAYVEGLGVHSFDLRLKRERYRGGALVHAVGGLFLMYRVYASTGNVDHVVAGRIGHCLQILCALYSRRRELGAYRARKSFLDMCHVYEEINEHITEDALLIPQIEVKWRNTALRYLSVMMNICDKKYGRYFNAVEQTGAAPSQPSTSGLGSTSAGVEGAQAISVPLRVLERIPIPYGAPWDQPSTSGMGGTAGTGSQQASHIPPHDPGMMPYSYAQPSTLWDQPSTSGLGSAAGTGSQQASHIPPHDPGMMPYSYAQPSTSWDQPSTSGLGSAAGMGSQQASHIPPHDPGMMPYSYAQPSTLWDQPSTSGLGSAAGMGSQQASHIPPHDPGMMPYSYAQPSTSWDQPSTSGLGSAAGMGSQQASHIPPHDPGMMPYSYAQPSTLWDQPSTSGLGSAAGMGSQQASHIPPHDPGMMPYSYAQPSTSWDQPSTSGLGSAAGMGSQQASHIPPHDPGMMPYSYAQPSTSWDQPSTSWDQPSTSGLGGTAGQGAQLVPPPPHILLRVLENVPYPSSQFSTSGLGGTSTGMGRSQAPYVPPQDQGIMPYSWDQPSASGLGGASSTLEEAQVSSHRPRTPSDDDSEPPSKQARRA</sequence>